<gene>
    <name evidence="11" type="ORF">CWI39_1147p0020</name>
</gene>
<dbReference type="GO" id="GO:0005524">
    <property type="term" value="F:ATP binding"/>
    <property type="evidence" value="ECO:0007669"/>
    <property type="project" value="UniProtKB-KW"/>
</dbReference>
<dbReference type="SUPFAM" id="SSF75553">
    <property type="entry name" value="Smc hinge domain"/>
    <property type="match status" value="1"/>
</dbReference>
<dbReference type="Pfam" id="PF02463">
    <property type="entry name" value="SMC_N"/>
    <property type="match status" value="1"/>
</dbReference>
<dbReference type="InterPro" id="IPR027417">
    <property type="entry name" value="P-loop_NTPase"/>
</dbReference>
<dbReference type="SUPFAM" id="SSF52540">
    <property type="entry name" value="P-loop containing nucleoside triphosphate hydrolases"/>
    <property type="match status" value="1"/>
</dbReference>
<name>A0A4Q9L747_9MICR</name>
<dbReference type="Gene3D" id="3.30.70.1620">
    <property type="match status" value="1"/>
</dbReference>
<keyword evidence="7 8" id="KW-0539">Nucleus</keyword>
<reference evidence="11 12" key="1">
    <citation type="submission" date="2017-12" db="EMBL/GenBank/DDBJ databases">
        <authorList>
            <person name="Pombert J.-F."/>
            <person name="Haag K.L."/>
            <person name="Ebert D."/>
        </authorList>
    </citation>
    <scope>NUCLEOTIDE SEQUENCE [LARGE SCALE GENOMIC DNA]</scope>
    <source>
        <strain evidence="11">IL-BN-2</strain>
    </source>
</reference>
<dbReference type="GO" id="GO:0005634">
    <property type="term" value="C:nucleus"/>
    <property type="evidence" value="ECO:0007669"/>
    <property type="project" value="UniProtKB-SubCell"/>
</dbReference>
<feature type="coiled-coil region" evidence="9">
    <location>
        <begin position="942"/>
        <end position="969"/>
    </location>
</feature>
<feature type="coiled-coil region" evidence="9">
    <location>
        <begin position="641"/>
        <end position="785"/>
    </location>
</feature>
<evidence type="ECO:0000256" key="2">
    <source>
        <dbReference type="ARBA" id="ARBA00006005"/>
    </source>
</evidence>
<keyword evidence="4" id="KW-0067">ATP-binding</keyword>
<evidence type="ECO:0000313" key="12">
    <source>
        <dbReference type="Proteomes" id="UP000293045"/>
    </source>
</evidence>
<dbReference type="InterPro" id="IPR024704">
    <property type="entry name" value="SMC"/>
</dbReference>
<dbReference type="InterPro" id="IPR036277">
    <property type="entry name" value="SMC_hinge_sf"/>
</dbReference>
<evidence type="ECO:0000256" key="4">
    <source>
        <dbReference type="ARBA" id="ARBA00022840"/>
    </source>
</evidence>
<dbReference type="VEuPathDB" id="MicrosporidiaDB:CWI39_1147p0020"/>
<dbReference type="Gene3D" id="1.20.1060.20">
    <property type="match status" value="1"/>
</dbReference>
<evidence type="ECO:0000259" key="10">
    <source>
        <dbReference type="SMART" id="SM00968"/>
    </source>
</evidence>
<feature type="coiled-coil region" evidence="9">
    <location>
        <begin position="335"/>
        <end position="369"/>
    </location>
</feature>
<evidence type="ECO:0000256" key="8">
    <source>
        <dbReference type="PIRNR" id="PIRNR005719"/>
    </source>
</evidence>
<dbReference type="GO" id="GO:0000796">
    <property type="term" value="C:condensin complex"/>
    <property type="evidence" value="ECO:0007669"/>
    <property type="project" value="TreeGrafter"/>
</dbReference>
<dbReference type="PANTHER" id="PTHR18937:SF172">
    <property type="entry name" value="STRUCTURAL MAINTENANCE OF CHROMOSOMES PROTEIN"/>
    <property type="match status" value="1"/>
</dbReference>
<dbReference type="Pfam" id="PF06470">
    <property type="entry name" value="SMC_hinge"/>
    <property type="match status" value="1"/>
</dbReference>
<evidence type="ECO:0000313" key="11">
    <source>
        <dbReference type="EMBL" id="TBU02480.1"/>
    </source>
</evidence>
<dbReference type="GO" id="GO:0007076">
    <property type="term" value="P:mitotic chromosome condensation"/>
    <property type="evidence" value="ECO:0007669"/>
    <property type="project" value="TreeGrafter"/>
</dbReference>
<keyword evidence="3" id="KW-0547">Nucleotide-binding</keyword>
<organism evidence="11 12">
    <name type="scientific">Hamiltosporidium magnivora</name>
    <dbReference type="NCBI Taxonomy" id="148818"/>
    <lineage>
        <taxon>Eukaryota</taxon>
        <taxon>Fungi</taxon>
        <taxon>Fungi incertae sedis</taxon>
        <taxon>Microsporidia</taxon>
        <taxon>Dubosqiidae</taxon>
        <taxon>Hamiltosporidium</taxon>
    </lineage>
</organism>
<dbReference type="Proteomes" id="UP000293045">
    <property type="component" value="Unassembled WGS sequence"/>
</dbReference>
<dbReference type="Gene3D" id="3.40.50.300">
    <property type="entry name" value="P-loop containing nucleotide triphosphate hydrolases"/>
    <property type="match status" value="2"/>
</dbReference>
<feature type="coiled-coil region" evidence="9">
    <location>
        <begin position="859"/>
        <end position="893"/>
    </location>
</feature>
<protein>
    <recommendedName>
        <fullName evidence="8">Structural maintenance of chromosomes protein</fullName>
    </recommendedName>
</protein>
<dbReference type="InterPro" id="IPR003395">
    <property type="entry name" value="RecF/RecN/SMC_N"/>
</dbReference>
<feature type="coiled-coil region" evidence="9">
    <location>
        <begin position="230"/>
        <end position="306"/>
    </location>
</feature>
<dbReference type="GO" id="GO:0016887">
    <property type="term" value="F:ATP hydrolysis activity"/>
    <property type="evidence" value="ECO:0007669"/>
    <property type="project" value="InterPro"/>
</dbReference>
<evidence type="ECO:0000256" key="7">
    <source>
        <dbReference type="ARBA" id="ARBA00023242"/>
    </source>
</evidence>
<sequence>MKNSRLVLSGIKLENFKSYKGIHFIDNIDPHFTAIVGPNGSGKSNIIDCMLFVLGFRAKKMRHSNLTDLIYNDGSKCNSCSVELFFKKGNTSFSIKRELFVNKKSNYYFNNQEVNQKHIYEFMTKEGVDLNNNRFLILQGEIENISMMKPNGLLEYIEDIINDSCYVEKINKLEDEISVGKEEFESKKTLYNFCEKEFFFINEKKMENDKIISLIVEMLKKKNENCFFMKEKLERNLQKNENERLEIKSKLNEINSKNYENKKILDQKEILLQNCRKELKKEENEYLSLKKEFNKIEKENIFYEEKKERLSKIICNLKSEINDFEIKNKLNDSENKIIKRELLENENEIKEFKESVDSLKNEIQKSEKNNYKKIKPLVCKMKELENYIFEMSKEKSILLEKKGYLENEINFFKDKRKINETEYRALLDERDTLMDLINNNDLIERELTGKESEILEVESDLKETYHELNKRIMKFEEIKIHEEKNKKQNRVFEKIKSVKGVIGRLGDLGSIDLKYEIAINAAGGGILNNIVVDTTSTAEKCIGIIKKNNLPRTTFIILDRIENIPELPQESVPYLVNLVKCEEKLKKCFYFALKNTLVCNNLEEANKISFGVQRKRTVTLDGKLIDKTGLMSKKGNLRGNFNVSSEKIQKYESEIKQLKEAVKSMENTKNELSNEFKFINSNKQKIETSSKRISEIEINISKFQKEELEKSHTSEKNMTNQIKDISNNLEIIKNKISEFKNQINEYNSNISDIQGIEVKLKKSQIEMLFDKIELLEKRNQELLLKENVDLTNIINEKRVFLFDKEKEFSNLQPVLNYEEFRIKIENKELTYKEKLNDCKIINDEYIKIKDKIGNDFHIEAELRNKSEDIFDEIKKKRKEIKVLENEKEKNIQEFKHYSKWIVEVESLRCEGNLGFEGESLRCEGESLRCEGENLRCEGDKYIKEENVKEENAKEENENISNTNSSVTKNGKNTIEIFNFDLKNISEIELSDLIKETSKKIKNIESKITTRNLDIKLLEEFEVKQAEFEKIKSEFTYFKEKMENIKNELNEIKNLRTEEFMNGLNEITKNLKEIYRIITFGGNAELELVDYLNPFTEGIILSIMPPKKSWKNIVNLSGGEKTLASLALIFALHCYKPSPFYIMDEIDAALDYRNVSVIANFIVEKTKNTQFLVISLRNDMFELANVFLGVYKNNNCSKSIVVNFKSLRC</sequence>
<evidence type="ECO:0000256" key="3">
    <source>
        <dbReference type="ARBA" id="ARBA00022741"/>
    </source>
</evidence>
<evidence type="ECO:0000256" key="5">
    <source>
        <dbReference type="ARBA" id="ARBA00023054"/>
    </source>
</evidence>
<feature type="domain" description="SMC hinge" evidence="10">
    <location>
        <begin position="499"/>
        <end position="609"/>
    </location>
</feature>
<accession>A0A4Q9L747</accession>
<comment type="similarity">
    <text evidence="2">Belongs to the SMC family. SMC4 subfamily.</text>
</comment>
<comment type="caution">
    <text evidence="11">The sequence shown here is derived from an EMBL/GenBank/DDBJ whole genome shotgun (WGS) entry which is preliminary data.</text>
</comment>
<dbReference type="PANTHER" id="PTHR18937">
    <property type="entry name" value="STRUCTURAL MAINTENANCE OF CHROMOSOMES SMC FAMILY MEMBER"/>
    <property type="match status" value="1"/>
</dbReference>
<proteinExistence type="inferred from homology"/>
<dbReference type="SMART" id="SM00968">
    <property type="entry name" value="SMC_hinge"/>
    <property type="match status" value="1"/>
</dbReference>
<evidence type="ECO:0000256" key="1">
    <source>
        <dbReference type="ARBA" id="ARBA00004123"/>
    </source>
</evidence>
<evidence type="ECO:0000256" key="6">
    <source>
        <dbReference type="ARBA" id="ARBA00023067"/>
    </source>
</evidence>
<dbReference type="AlphaFoldDB" id="A0A4Q9L747"/>
<keyword evidence="5 9" id="KW-0175">Coiled coil</keyword>
<evidence type="ECO:0000256" key="9">
    <source>
        <dbReference type="SAM" id="Coils"/>
    </source>
</evidence>
<dbReference type="InterPro" id="IPR010935">
    <property type="entry name" value="SMC_hinge"/>
</dbReference>
<keyword evidence="6" id="KW-0226">DNA condensation</keyword>
<dbReference type="EMBL" id="PIXR01001147">
    <property type="protein sequence ID" value="TBU02480.1"/>
    <property type="molecule type" value="Genomic_DNA"/>
</dbReference>
<dbReference type="PIRSF" id="PIRSF005719">
    <property type="entry name" value="SMC"/>
    <property type="match status" value="1"/>
</dbReference>
<dbReference type="VEuPathDB" id="MicrosporidiaDB:CWI36_1113p0020"/>
<comment type="subcellular location">
    <subcellularLocation>
        <location evidence="1 8">Nucleus</location>
    </subcellularLocation>
</comment>